<gene>
    <name evidence="1" type="ORF">F8154_06850</name>
</gene>
<evidence type="ECO:0000313" key="1">
    <source>
        <dbReference type="EMBL" id="KAB3535303.1"/>
    </source>
</evidence>
<dbReference type="OrthoDB" id="4377018at2"/>
<keyword evidence="2" id="KW-1185">Reference proteome</keyword>
<proteinExistence type="predicted"/>
<protein>
    <recommendedName>
        <fullName evidence="3">Zinc ribbon domain-containing protein</fullName>
    </recommendedName>
</protein>
<evidence type="ECO:0000313" key="2">
    <source>
        <dbReference type="Proteomes" id="UP000432715"/>
    </source>
</evidence>
<dbReference type="AlphaFoldDB" id="A0A6I0F920"/>
<accession>A0A6I0F920</accession>
<dbReference type="EMBL" id="WBZC01000022">
    <property type="protein sequence ID" value="KAB3535303.1"/>
    <property type="molecule type" value="Genomic_DNA"/>
</dbReference>
<dbReference type="Proteomes" id="UP000432715">
    <property type="component" value="Unassembled WGS sequence"/>
</dbReference>
<name>A0A6I0F920_9FIRM</name>
<sequence>MGLMNKLSSSMSNTAKSFSKVSNNMIEISKLNLSIKRREEEIREKFEEIGQYVYGRLKRMNMINRIELVELISEIHGLEEDISSLEKLILNLKGVNLCEACEIELDDEAKYCPLCGKRLKN</sequence>
<organism evidence="1 2">
    <name type="scientific">Alkaliphilus pronyensis</name>
    <dbReference type="NCBI Taxonomy" id="1482732"/>
    <lineage>
        <taxon>Bacteria</taxon>
        <taxon>Bacillati</taxon>
        <taxon>Bacillota</taxon>
        <taxon>Clostridia</taxon>
        <taxon>Peptostreptococcales</taxon>
        <taxon>Natronincolaceae</taxon>
        <taxon>Alkaliphilus</taxon>
    </lineage>
</organism>
<reference evidence="1 2" key="1">
    <citation type="submission" date="2019-10" db="EMBL/GenBank/DDBJ databases">
        <title>Alkaliphilus serpentinus sp. nov. and Alkaliphilus pronyensis sp. nov., two novel anaerobic alkaliphilic species isolated from the serpentinized-hosted hydrothermal field of the Prony Bay (New Caledonia).</title>
        <authorList>
            <person name="Postec A."/>
        </authorList>
    </citation>
    <scope>NUCLEOTIDE SEQUENCE [LARGE SCALE GENOMIC DNA]</scope>
    <source>
        <strain evidence="1 2">LacV</strain>
    </source>
</reference>
<dbReference type="RefSeq" id="WP_151860866.1">
    <property type="nucleotide sequence ID" value="NZ_WBZC01000022.1"/>
</dbReference>
<comment type="caution">
    <text evidence="1">The sequence shown here is derived from an EMBL/GenBank/DDBJ whole genome shotgun (WGS) entry which is preliminary data.</text>
</comment>
<evidence type="ECO:0008006" key="3">
    <source>
        <dbReference type="Google" id="ProtNLM"/>
    </source>
</evidence>